<sequence>MKLKITLFLTMILPFFACESGEKKTTTSSSNDKEVITEATQKIGLENGRWISTDDKNKGIQIYNDRLSMFHKKGDEIVNKTYYYELDEKDGIEYLRLKDRNGKVTTYGLLEYSDESMVLSYLDRGSTLTYTKEKE</sequence>
<proteinExistence type="predicted"/>
<accession>A9E915</accession>
<keyword evidence="3" id="KW-1185">Reference proteome</keyword>
<dbReference type="RefSeq" id="WP_007092861.1">
    <property type="nucleotide sequence ID" value="NZ_CP142125.1"/>
</dbReference>
<evidence type="ECO:0000256" key="1">
    <source>
        <dbReference type="SAM" id="SignalP"/>
    </source>
</evidence>
<dbReference type="AlphaFoldDB" id="A9E915"/>
<dbReference type="EMBL" id="ABIB01000013">
    <property type="protein sequence ID" value="EDP94845.1"/>
    <property type="molecule type" value="Genomic_DNA"/>
</dbReference>
<evidence type="ECO:0000313" key="3">
    <source>
        <dbReference type="Proteomes" id="UP000002945"/>
    </source>
</evidence>
<dbReference type="HOGENOM" id="CLU_1883003_0_0_10"/>
<keyword evidence="1" id="KW-0732">Signal</keyword>
<feature type="signal peptide" evidence="1">
    <location>
        <begin position="1"/>
        <end position="17"/>
    </location>
</feature>
<name>A9E915_9FLAO</name>
<reference evidence="2 3" key="1">
    <citation type="journal article" date="2011" name="J. Bacteriol.">
        <title>Genome sequence of the algicidal bacterium Kordia algicida OT-1.</title>
        <authorList>
            <person name="Lee H.S."/>
            <person name="Kang S.G."/>
            <person name="Kwon K.K."/>
            <person name="Lee J.H."/>
            <person name="Kim S.J."/>
        </authorList>
    </citation>
    <scope>NUCLEOTIDE SEQUENCE [LARGE SCALE GENOMIC DNA]</scope>
    <source>
        <strain evidence="2 3">OT-1</strain>
    </source>
</reference>
<gene>
    <name evidence="2" type="ORF">KAOT1_01425</name>
</gene>
<comment type="caution">
    <text evidence="2">The sequence shown here is derived from an EMBL/GenBank/DDBJ whole genome shotgun (WGS) entry which is preliminary data.</text>
</comment>
<dbReference type="Proteomes" id="UP000002945">
    <property type="component" value="Unassembled WGS sequence"/>
</dbReference>
<dbReference type="STRING" id="391587.KAOT1_01425"/>
<evidence type="ECO:0000313" key="2">
    <source>
        <dbReference type="EMBL" id="EDP94845.1"/>
    </source>
</evidence>
<protein>
    <submittedName>
        <fullName evidence="2">Uncharacterized protein</fullName>
    </submittedName>
</protein>
<feature type="chain" id="PRO_5002738167" evidence="1">
    <location>
        <begin position="18"/>
        <end position="135"/>
    </location>
</feature>
<organism evidence="2 3">
    <name type="scientific">Kordia algicida OT-1</name>
    <dbReference type="NCBI Taxonomy" id="391587"/>
    <lineage>
        <taxon>Bacteria</taxon>
        <taxon>Pseudomonadati</taxon>
        <taxon>Bacteroidota</taxon>
        <taxon>Flavobacteriia</taxon>
        <taxon>Flavobacteriales</taxon>
        <taxon>Flavobacteriaceae</taxon>
        <taxon>Kordia</taxon>
    </lineage>
</organism>
<dbReference type="OrthoDB" id="982169at2"/>